<comment type="caution">
    <text evidence="3">The sequence shown here is derived from an EMBL/GenBank/DDBJ whole genome shotgun (WGS) entry which is preliminary data.</text>
</comment>
<sequence>MRKSILIKTMLAAAALAGGAAQAGAWPERPVTLVVPLSAGGSTDVTARLLAEKLQAQLGQPVVVENRTGAGGNIGAAYVAQAKPDGYTLLMSTSTLTTNVTLYKHMPLNVEQDLIPVAQVALIPNVLMVNKDFPAQTLAQFVDYVRDKKGPLYYGSAGNGTSQHLSGALFNNMVQGEMVHVPYRGGAPANADLMAGQVQAVFSPLVEVLPYIEGGKLRALGVTTPQRSARLPDVPAVGEALPGFEIVLWNGVFAPAGTPAEVVDRLNTAIGKVLQDPAVRQTFADQGSTPVGGSPAEFKQIVGSEIVKWGKLVKLSGAHID</sequence>
<evidence type="ECO:0000256" key="2">
    <source>
        <dbReference type="SAM" id="SignalP"/>
    </source>
</evidence>
<comment type="similarity">
    <text evidence="1">Belongs to the UPF0065 (bug) family.</text>
</comment>
<dbReference type="PANTHER" id="PTHR42928">
    <property type="entry name" value="TRICARBOXYLATE-BINDING PROTEIN"/>
    <property type="match status" value="1"/>
</dbReference>
<accession>A0ABT7W8K2</accession>
<gene>
    <name evidence="3" type="ORF">QUC21_20985</name>
</gene>
<dbReference type="EMBL" id="JAUDJE010000023">
    <property type="protein sequence ID" value="MDM9561524.1"/>
    <property type="molecule type" value="Genomic_DNA"/>
</dbReference>
<dbReference type="Gene3D" id="3.40.190.10">
    <property type="entry name" value="Periplasmic binding protein-like II"/>
    <property type="match status" value="1"/>
</dbReference>
<dbReference type="InterPro" id="IPR005064">
    <property type="entry name" value="BUG"/>
</dbReference>
<evidence type="ECO:0000313" key="3">
    <source>
        <dbReference type="EMBL" id="MDM9561524.1"/>
    </source>
</evidence>
<proteinExistence type="inferred from homology"/>
<protein>
    <submittedName>
        <fullName evidence="3">Tripartite tricarboxylate transporter substrate binding protein</fullName>
    </submittedName>
</protein>
<keyword evidence="4" id="KW-1185">Reference proteome</keyword>
<dbReference type="CDD" id="cd13578">
    <property type="entry name" value="PBP2_Bug27"/>
    <property type="match status" value="1"/>
</dbReference>
<dbReference type="InterPro" id="IPR042100">
    <property type="entry name" value="Bug_dom1"/>
</dbReference>
<keyword evidence="2" id="KW-0732">Signal</keyword>
<dbReference type="Pfam" id="PF03401">
    <property type="entry name" value="TctC"/>
    <property type="match status" value="1"/>
</dbReference>
<evidence type="ECO:0000256" key="1">
    <source>
        <dbReference type="ARBA" id="ARBA00006987"/>
    </source>
</evidence>
<feature type="signal peptide" evidence="2">
    <location>
        <begin position="1"/>
        <end position="23"/>
    </location>
</feature>
<dbReference type="PANTHER" id="PTHR42928:SF5">
    <property type="entry name" value="BLR1237 PROTEIN"/>
    <property type="match status" value="1"/>
</dbReference>
<organism evidence="3 4">
    <name type="scientific">Bordetella petrii</name>
    <dbReference type="NCBI Taxonomy" id="94624"/>
    <lineage>
        <taxon>Bacteria</taxon>
        <taxon>Pseudomonadati</taxon>
        <taxon>Pseudomonadota</taxon>
        <taxon>Betaproteobacteria</taxon>
        <taxon>Burkholderiales</taxon>
        <taxon>Alcaligenaceae</taxon>
        <taxon>Bordetella</taxon>
    </lineage>
</organism>
<reference evidence="3" key="1">
    <citation type="submission" date="2023-06" db="EMBL/GenBank/DDBJ databases">
        <title>full genome analysis of Phenantherene degrader P3.</title>
        <authorList>
            <person name="Akbar A."/>
            <person name="Rahmeh R."/>
            <person name="Kishk M."/>
        </authorList>
    </citation>
    <scope>NUCLEOTIDE SEQUENCE</scope>
    <source>
        <strain evidence="3">P3</strain>
    </source>
</reference>
<feature type="chain" id="PRO_5047374026" evidence="2">
    <location>
        <begin position="24"/>
        <end position="321"/>
    </location>
</feature>
<dbReference type="RefSeq" id="WP_028355380.1">
    <property type="nucleotide sequence ID" value="NZ_JAUDJE010000023.1"/>
</dbReference>
<dbReference type="Proteomes" id="UP001175604">
    <property type="component" value="Unassembled WGS sequence"/>
</dbReference>
<name>A0ABT7W8K2_9BORD</name>
<dbReference type="SUPFAM" id="SSF53850">
    <property type="entry name" value="Periplasmic binding protein-like II"/>
    <property type="match status" value="1"/>
</dbReference>
<dbReference type="Gene3D" id="3.40.190.150">
    <property type="entry name" value="Bordetella uptake gene, domain 1"/>
    <property type="match status" value="1"/>
</dbReference>
<evidence type="ECO:0000313" key="4">
    <source>
        <dbReference type="Proteomes" id="UP001175604"/>
    </source>
</evidence>
<dbReference type="PIRSF" id="PIRSF017082">
    <property type="entry name" value="YflP"/>
    <property type="match status" value="1"/>
</dbReference>